<organism evidence="2">
    <name type="scientific">Solanum chilense</name>
    <name type="common">Tomato</name>
    <name type="synonym">Lycopersicon chilense</name>
    <dbReference type="NCBI Taxonomy" id="4083"/>
    <lineage>
        <taxon>Eukaryota</taxon>
        <taxon>Viridiplantae</taxon>
        <taxon>Streptophyta</taxon>
        <taxon>Embryophyta</taxon>
        <taxon>Tracheophyta</taxon>
        <taxon>Spermatophyta</taxon>
        <taxon>Magnoliopsida</taxon>
        <taxon>eudicotyledons</taxon>
        <taxon>Gunneridae</taxon>
        <taxon>Pentapetalae</taxon>
        <taxon>asterids</taxon>
        <taxon>lamiids</taxon>
        <taxon>Solanales</taxon>
        <taxon>Solanaceae</taxon>
        <taxon>Solanoideae</taxon>
        <taxon>Solaneae</taxon>
        <taxon>Solanum</taxon>
        <taxon>Solanum subgen. Lycopersicon</taxon>
    </lineage>
</organism>
<protein>
    <submittedName>
        <fullName evidence="2">Uncharacterized protein</fullName>
    </submittedName>
</protein>
<dbReference type="EMBL" id="RXGB01006807">
    <property type="protein sequence ID" value="TMW86096.1"/>
    <property type="molecule type" value="Genomic_DNA"/>
</dbReference>
<sequence>MDNGDVKMVDAKKNIPASDVLVFNEFLAKYKNGVKMEGSICMSCVKDKTDDQSDSKREELNNNRSETEDQLNTKR</sequence>
<evidence type="ECO:0000256" key="1">
    <source>
        <dbReference type="SAM" id="MobiDB-lite"/>
    </source>
</evidence>
<name>A0A6N2AUN6_SOLCI</name>
<proteinExistence type="predicted"/>
<feature type="region of interest" description="Disordered" evidence="1">
    <location>
        <begin position="47"/>
        <end position="75"/>
    </location>
</feature>
<evidence type="ECO:0000313" key="2">
    <source>
        <dbReference type="EMBL" id="TMW86096.1"/>
    </source>
</evidence>
<accession>A0A6N2AUN6</accession>
<dbReference type="AlphaFoldDB" id="A0A6N2AUN6"/>
<comment type="caution">
    <text evidence="2">The sequence shown here is derived from an EMBL/GenBank/DDBJ whole genome shotgun (WGS) entry which is preliminary data.</text>
</comment>
<reference evidence="2" key="1">
    <citation type="submission" date="2019-05" db="EMBL/GenBank/DDBJ databases">
        <title>The de novo reference genome and transcriptome assemblies of the wild tomato species Solanum chilense.</title>
        <authorList>
            <person name="Stam R."/>
            <person name="Nosenko T."/>
            <person name="Hoerger A.C."/>
            <person name="Stephan W."/>
            <person name="Seidel M.A."/>
            <person name="Kuhn J.M.M."/>
            <person name="Haberer G."/>
            <person name="Tellier A."/>
        </authorList>
    </citation>
    <scope>NUCLEOTIDE SEQUENCE</scope>
    <source>
        <tissue evidence="2">Mature leaves</tissue>
    </source>
</reference>
<gene>
    <name evidence="2" type="ORF">EJD97_021960</name>
</gene>
<feature type="compositionally biased region" description="Basic and acidic residues" evidence="1">
    <location>
        <begin position="47"/>
        <end position="67"/>
    </location>
</feature>